<comment type="similarity">
    <text evidence="1">Belongs to the plant acyltransferase family.</text>
</comment>
<organism evidence="4 5">
    <name type="scientific">Stephania japonica</name>
    <dbReference type="NCBI Taxonomy" id="461633"/>
    <lineage>
        <taxon>Eukaryota</taxon>
        <taxon>Viridiplantae</taxon>
        <taxon>Streptophyta</taxon>
        <taxon>Embryophyta</taxon>
        <taxon>Tracheophyta</taxon>
        <taxon>Spermatophyta</taxon>
        <taxon>Magnoliopsida</taxon>
        <taxon>Ranunculales</taxon>
        <taxon>Menispermaceae</taxon>
        <taxon>Menispermoideae</taxon>
        <taxon>Cissampelideae</taxon>
        <taxon>Stephania</taxon>
    </lineage>
</organism>
<dbReference type="GO" id="GO:0016746">
    <property type="term" value="F:acyltransferase activity"/>
    <property type="evidence" value="ECO:0007669"/>
    <property type="project" value="UniProtKB-KW"/>
</dbReference>
<accession>A0AAP0HNF4</accession>
<reference evidence="4 5" key="1">
    <citation type="submission" date="2024-01" db="EMBL/GenBank/DDBJ databases">
        <title>Genome assemblies of Stephania.</title>
        <authorList>
            <person name="Yang L."/>
        </authorList>
    </citation>
    <scope>NUCLEOTIDE SEQUENCE [LARGE SCALE GENOMIC DNA]</scope>
    <source>
        <strain evidence="4">QJT</strain>
        <tissue evidence="4">Leaf</tissue>
    </source>
</reference>
<keyword evidence="5" id="KW-1185">Reference proteome</keyword>
<gene>
    <name evidence="4" type="ORF">Sjap_024149</name>
</gene>
<dbReference type="AlphaFoldDB" id="A0AAP0HNF4"/>
<dbReference type="EMBL" id="JBBNAE010000010">
    <property type="protein sequence ID" value="KAK9090972.1"/>
    <property type="molecule type" value="Genomic_DNA"/>
</dbReference>
<sequence length="439" mass="48394">MEIEIVSIEAIKPSQATPPNLKTHQFSIIDQHIPHTRLSVPFFYSPPLPNSQPLIITDLLKSSLSKALTLFYPLAGRIKDDHYIDCDGGVKFVHARVRHLSLSQALSPPNPDQMVQLLPTEYTRGEELLGVQVSFFECGGIAVGVYLSHKVADARSLCTFVLSWASIAKSWSSALTPRFDLASVFPPIEILPSSAADYTDVPTEKTTLTRVFRFGASKIAELKAKAKSGSDDGRQDYPSRMMSVTAFLWSIFAAMGGNRKGNDPRHCTLSVAVNLRGRVPGLDEHSMGNVVVTPLTVPMAPPIDLVAMPELVKAIRDVVRRVDEGGLVKRRDGGEVLKIMEACTDCYNKAYSSDGELGLYIVSSWLSFPFYEADFGWGKPAWVAVVNEPYNNVVMYMDTKSGDGIDAWITMTEEDMARFESMPELLEFATPLHNALESS</sequence>
<dbReference type="PANTHER" id="PTHR31623:SF17">
    <property type="entry name" value="F21J9.9"/>
    <property type="match status" value="1"/>
</dbReference>
<name>A0AAP0HNF4_9MAGN</name>
<keyword evidence="2" id="KW-0808">Transferase</keyword>
<keyword evidence="3" id="KW-0012">Acyltransferase</keyword>
<evidence type="ECO:0000313" key="4">
    <source>
        <dbReference type="EMBL" id="KAK9090972.1"/>
    </source>
</evidence>
<dbReference type="Pfam" id="PF02458">
    <property type="entry name" value="Transferase"/>
    <property type="match status" value="1"/>
</dbReference>
<evidence type="ECO:0000256" key="1">
    <source>
        <dbReference type="ARBA" id="ARBA00009861"/>
    </source>
</evidence>
<evidence type="ECO:0000256" key="3">
    <source>
        <dbReference type="ARBA" id="ARBA00023315"/>
    </source>
</evidence>
<proteinExistence type="inferred from homology"/>
<dbReference type="InterPro" id="IPR023213">
    <property type="entry name" value="CAT-like_dom_sf"/>
</dbReference>
<dbReference type="Proteomes" id="UP001417504">
    <property type="component" value="Unassembled WGS sequence"/>
</dbReference>
<dbReference type="PANTHER" id="PTHR31623">
    <property type="entry name" value="F21J9.9"/>
    <property type="match status" value="1"/>
</dbReference>
<comment type="caution">
    <text evidence="4">The sequence shown here is derived from an EMBL/GenBank/DDBJ whole genome shotgun (WGS) entry which is preliminary data.</text>
</comment>
<evidence type="ECO:0000313" key="5">
    <source>
        <dbReference type="Proteomes" id="UP001417504"/>
    </source>
</evidence>
<dbReference type="Gene3D" id="3.30.559.10">
    <property type="entry name" value="Chloramphenicol acetyltransferase-like domain"/>
    <property type="match status" value="2"/>
</dbReference>
<evidence type="ECO:0000256" key="2">
    <source>
        <dbReference type="ARBA" id="ARBA00022679"/>
    </source>
</evidence>
<protein>
    <submittedName>
        <fullName evidence="4">Uncharacterized protein</fullName>
    </submittedName>
</protein>